<dbReference type="PANTHER" id="PTHR12668">
    <property type="entry name" value="TRANSMEMBRANE PROTEIN 14, 15"/>
    <property type="match status" value="1"/>
</dbReference>
<dbReference type="GO" id="GO:0070453">
    <property type="term" value="P:regulation of heme biosynthetic process"/>
    <property type="evidence" value="ECO:0007669"/>
    <property type="project" value="TreeGrafter"/>
</dbReference>
<gene>
    <name evidence="7" type="ORF">V5799_010347</name>
</gene>
<protein>
    <submittedName>
        <fullName evidence="7">Uncharacterized protein</fullName>
    </submittedName>
</protein>
<dbReference type="InterPro" id="IPR044890">
    <property type="entry name" value="TMEM14_sf"/>
</dbReference>
<evidence type="ECO:0000256" key="3">
    <source>
        <dbReference type="ARBA" id="ARBA00022692"/>
    </source>
</evidence>
<organism evidence="7 8">
    <name type="scientific">Amblyomma americanum</name>
    <name type="common">Lone star tick</name>
    <dbReference type="NCBI Taxonomy" id="6943"/>
    <lineage>
        <taxon>Eukaryota</taxon>
        <taxon>Metazoa</taxon>
        <taxon>Ecdysozoa</taxon>
        <taxon>Arthropoda</taxon>
        <taxon>Chelicerata</taxon>
        <taxon>Arachnida</taxon>
        <taxon>Acari</taxon>
        <taxon>Parasitiformes</taxon>
        <taxon>Ixodida</taxon>
        <taxon>Ixodoidea</taxon>
        <taxon>Ixodidae</taxon>
        <taxon>Amblyomminae</taxon>
        <taxon>Amblyomma</taxon>
    </lineage>
</organism>
<feature type="transmembrane region" description="Helical" evidence="6">
    <location>
        <begin position="20"/>
        <end position="40"/>
    </location>
</feature>
<name>A0AAQ4F9I1_AMBAM</name>
<proteinExistence type="inferred from homology"/>
<dbReference type="InterPro" id="IPR005349">
    <property type="entry name" value="TMEM14"/>
</dbReference>
<keyword evidence="3 6" id="KW-0812">Transmembrane</keyword>
<evidence type="ECO:0000313" key="8">
    <source>
        <dbReference type="Proteomes" id="UP001321473"/>
    </source>
</evidence>
<keyword evidence="5 6" id="KW-0472">Membrane</keyword>
<dbReference type="Proteomes" id="UP001321473">
    <property type="component" value="Unassembled WGS sequence"/>
</dbReference>
<dbReference type="EMBL" id="JARKHS020005687">
    <property type="protein sequence ID" value="KAK8783288.1"/>
    <property type="molecule type" value="Genomic_DNA"/>
</dbReference>
<evidence type="ECO:0000256" key="2">
    <source>
        <dbReference type="ARBA" id="ARBA00007590"/>
    </source>
</evidence>
<evidence type="ECO:0000256" key="6">
    <source>
        <dbReference type="SAM" id="Phobius"/>
    </source>
</evidence>
<evidence type="ECO:0000256" key="5">
    <source>
        <dbReference type="ARBA" id="ARBA00023136"/>
    </source>
</evidence>
<reference evidence="7 8" key="1">
    <citation type="journal article" date="2023" name="Arcadia Sci">
        <title>De novo assembly of a long-read Amblyomma americanum tick genome.</title>
        <authorList>
            <person name="Chou S."/>
            <person name="Poskanzer K.E."/>
            <person name="Rollins M."/>
            <person name="Thuy-Boun P.S."/>
        </authorList>
    </citation>
    <scope>NUCLEOTIDE SEQUENCE [LARGE SCALE GENOMIC DNA]</scope>
    <source>
        <strain evidence="7">F_SG_1</strain>
        <tissue evidence="7">Salivary glands</tissue>
    </source>
</reference>
<accession>A0AAQ4F9I1</accession>
<dbReference type="PANTHER" id="PTHR12668:SF43">
    <property type="entry name" value="TRANSMEMBRANE PROTEIN 14 HOMOLOG"/>
    <property type="match status" value="1"/>
</dbReference>
<dbReference type="Pfam" id="PF03647">
    <property type="entry name" value="Tmemb_14"/>
    <property type="match status" value="1"/>
</dbReference>
<dbReference type="Gene3D" id="1.10.10.1740">
    <property type="entry name" value="Transmembrane protein 14-like"/>
    <property type="match status" value="1"/>
</dbReference>
<feature type="transmembrane region" description="Helical" evidence="6">
    <location>
        <begin position="52"/>
        <end position="70"/>
    </location>
</feature>
<evidence type="ECO:0000313" key="7">
    <source>
        <dbReference type="EMBL" id="KAK8783288.1"/>
    </source>
</evidence>
<keyword evidence="8" id="KW-1185">Reference proteome</keyword>
<dbReference type="AlphaFoldDB" id="A0AAQ4F9I1"/>
<feature type="transmembrane region" description="Helical" evidence="6">
    <location>
        <begin position="76"/>
        <end position="95"/>
    </location>
</feature>
<sequence length="139" mass="14369">MHASKASFLLLADMLCTGLFAAGSIVSLMAGLVFGGLALIGAYQTSQDPHNYYLSLAVSGLLAGLMGYRFAKSSKIMPAGLVAILSIAMCCRILCRAFLTTSPAPSPAAAGTEVSTIPPDPPLMHMGIPQEAKISDPPE</sequence>
<comment type="caution">
    <text evidence="7">The sequence shown here is derived from an EMBL/GenBank/DDBJ whole genome shotgun (WGS) entry which is preliminary data.</text>
</comment>
<dbReference type="GO" id="GO:0031966">
    <property type="term" value="C:mitochondrial membrane"/>
    <property type="evidence" value="ECO:0007669"/>
    <property type="project" value="TreeGrafter"/>
</dbReference>
<keyword evidence="4 6" id="KW-1133">Transmembrane helix</keyword>
<comment type="similarity">
    <text evidence="2">Belongs to the TMEM14 family.</text>
</comment>
<evidence type="ECO:0000256" key="1">
    <source>
        <dbReference type="ARBA" id="ARBA00004370"/>
    </source>
</evidence>
<evidence type="ECO:0000256" key="4">
    <source>
        <dbReference type="ARBA" id="ARBA00022989"/>
    </source>
</evidence>
<comment type="subcellular location">
    <subcellularLocation>
        <location evidence="1">Membrane</location>
    </subcellularLocation>
</comment>